<reference evidence="2" key="1">
    <citation type="journal article" date="2014" name="Int. J. Syst. Evol. Microbiol.">
        <title>Complete genome sequence of Corynebacterium casei LMG S-19264T (=DSM 44701T), isolated from a smear-ripened cheese.</title>
        <authorList>
            <consortium name="US DOE Joint Genome Institute (JGI-PGF)"/>
            <person name="Walter F."/>
            <person name="Albersmeier A."/>
            <person name="Kalinowski J."/>
            <person name="Ruckert C."/>
        </authorList>
    </citation>
    <scope>NUCLEOTIDE SEQUENCE</scope>
    <source>
        <strain evidence="2">JCM 3313</strain>
    </source>
</reference>
<accession>A0A918EEY0</accession>
<comment type="caution">
    <text evidence="2">The sequence shown here is derived from an EMBL/GenBank/DDBJ whole genome shotgun (WGS) entry which is preliminary data.</text>
</comment>
<reference evidence="2" key="2">
    <citation type="submission" date="2020-09" db="EMBL/GenBank/DDBJ databases">
        <authorList>
            <person name="Sun Q."/>
            <person name="Ohkuma M."/>
        </authorList>
    </citation>
    <scope>NUCLEOTIDE SEQUENCE</scope>
    <source>
        <strain evidence="2">JCM 3313</strain>
    </source>
</reference>
<evidence type="ECO:0000313" key="3">
    <source>
        <dbReference type="Proteomes" id="UP000639606"/>
    </source>
</evidence>
<name>A0A918EEY0_9PSEU</name>
<feature type="signal peptide" evidence="1">
    <location>
        <begin position="1"/>
        <end position="34"/>
    </location>
</feature>
<dbReference type="EMBL" id="BMRG01000006">
    <property type="protein sequence ID" value="GGP60097.1"/>
    <property type="molecule type" value="Genomic_DNA"/>
</dbReference>
<keyword evidence="1" id="KW-0732">Signal</keyword>
<evidence type="ECO:0008006" key="4">
    <source>
        <dbReference type="Google" id="ProtNLM"/>
    </source>
</evidence>
<evidence type="ECO:0000313" key="2">
    <source>
        <dbReference type="EMBL" id="GGP60097.1"/>
    </source>
</evidence>
<protein>
    <recommendedName>
        <fullName evidence="4">Secreted protein</fullName>
    </recommendedName>
</protein>
<proteinExistence type="predicted"/>
<feature type="chain" id="PRO_5037503040" description="Secreted protein" evidence="1">
    <location>
        <begin position="35"/>
        <end position="78"/>
    </location>
</feature>
<dbReference type="RefSeq" id="WP_189224399.1">
    <property type="nucleotide sequence ID" value="NZ_BMRG01000006.1"/>
</dbReference>
<gene>
    <name evidence="2" type="ORF">GCM10010185_35650</name>
</gene>
<dbReference type="Proteomes" id="UP000639606">
    <property type="component" value="Unassembled WGS sequence"/>
</dbReference>
<keyword evidence="3" id="KW-1185">Reference proteome</keyword>
<dbReference type="AlphaFoldDB" id="A0A918EEY0"/>
<sequence length="78" mass="7945">MALAGRVTALLPLAGAVATAVALTGAAFFTVAHAGCEDSGRFVQREDGAVEFVGGCLDGRDLPTAPEPVDNARYDVKP</sequence>
<evidence type="ECO:0000256" key="1">
    <source>
        <dbReference type="SAM" id="SignalP"/>
    </source>
</evidence>
<organism evidence="2 3">
    <name type="scientific">Saccharothrix coeruleofusca</name>
    <dbReference type="NCBI Taxonomy" id="33919"/>
    <lineage>
        <taxon>Bacteria</taxon>
        <taxon>Bacillati</taxon>
        <taxon>Actinomycetota</taxon>
        <taxon>Actinomycetes</taxon>
        <taxon>Pseudonocardiales</taxon>
        <taxon>Pseudonocardiaceae</taxon>
        <taxon>Saccharothrix</taxon>
    </lineage>
</organism>